<name>A0AAE1JY61_PETCI</name>
<proteinExistence type="predicted"/>
<reference evidence="2" key="1">
    <citation type="submission" date="2023-10" db="EMBL/GenBank/DDBJ databases">
        <title>Genome assemblies of two species of porcelain crab, Petrolisthes cinctipes and Petrolisthes manimaculis (Anomura: Porcellanidae).</title>
        <authorList>
            <person name="Angst P."/>
        </authorList>
    </citation>
    <scope>NUCLEOTIDE SEQUENCE</scope>
    <source>
        <strain evidence="2">PB745_01</strain>
        <tissue evidence="2">Gill</tissue>
    </source>
</reference>
<keyword evidence="3" id="KW-1185">Reference proteome</keyword>
<dbReference type="Pfam" id="PF11911">
    <property type="entry name" value="DUF3429"/>
    <property type="match status" value="1"/>
</dbReference>
<evidence type="ECO:0000313" key="2">
    <source>
        <dbReference type="EMBL" id="KAK3860931.1"/>
    </source>
</evidence>
<sequence>MLELGLVEIQEALGFALVPVGNTVTESELPVFVFLQLIIVVGENREASKMMMNGLWRMWRCCPSHYMMFGRTSLASTQSQKQYICLKSVSARMLHISSSHNFREDKKTTALAIIDNVMQVRHSPTPALVLGSSGLIPFVAAPVYMVTTGVFDPGLAQAQLYYGATILSFIGGVRWGLTLSDSSPQAPDWHNLGYSVSPSLVAWLGLLAPLPVGLLTLIGGLGLTGYMDLAMWGYPTWFKGMRFCLTFVAVLSLWTTLVFNFVLKDKSSSAAVNKDGVESEAAS</sequence>
<keyword evidence="1" id="KW-0472">Membrane</keyword>
<dbReference type="InterPro" id="IPR021836">
    <property type="entry name" value="DUF3429"/>
</dbReference>
<evidence type="ECO:0008006" key="4">
    <source>
        <dbReference type="Google" id="ProtNLM"/>
    </source>
</evidence>
<evidence type="ECO:0000256" key="1">
    <source>
        <dbReference type="SAM" id="Phobius"/>
    </source>
</evidence>
<feature type="transmembrane region" description="Helical" evidence="1">
    <location>
        <begin position="200"/>
        <end position="220"/>
    </location>
</feature>
<dbReference type="AlphaFoldDB" id="A0AAE1JY61"/>
<accession>A0AAE1JY61</accession>
<organism evidence="2 3">
    <name type="scientific">Petrolisthes cinctipes</name>
    <name type="common">Flat porcelain crab</name>
    <dbReference type="NCBI Taxonomy" id="88211"/>
    <lineage>
        <taxon>Eukaryota</taxon>
        <taxon>Metazoa</taxon>
        <taxon>Ecdysozoa</taxon>
        <taxon>Arthropoda</taxon>
        <taxon>Crustacea</taxon>
        <taxon>Multicrustacea</taxon>
        <taxon>Malacostraca</taxon>
        <taxon>Eumalacostraca</taxon>
        <taxon>Eucarida</taxon>
        <taxon>Decapoda</taxon>
        <taxon>Pleocyemata</taxon>
        <taxon>Anomura</taxon>
        <taxon>Galatheoidea</taxon>
        <taxon>Porcellanidae</taxon>
        <taxon>Petrolisthes</taxon>
    </lineage>
</organism>
<dbReference type="PANTHER" id="PTHR15887">
    <property type="entry name" value="TRANSMEMBRANE PROTEIN 69"/>
    <property type="match status" value="1"/>
</dbReference>
<dbReference type="Proteomes" id="UP001286313">
    <property type="component" value="Unassembled WGS sequence"/>
</dbReference>
<keyword evidence="1" id="KW-1133">Transmembrane helix</keyword>
<comment type="caution">
    <text evidence="2">The sequence shown here is derived from an EMBL/GenBank/DDBJ whole genome shotgun (WGS) entry which is preliminary data.</text>
</comment>
<feature type="transmembrane region" description="Helical" evidence="1">
    <location>
        <begin position="127"/>
        <end position="147"/>
    </location>
</feature>
<feature type="transmembrane region" description="Helical" evidence="1">
    <location>
        <begin position="159"/>
        <end position="179"/>
    </location>
</feature>
<keyword evidence="1" id="KW-0812">Transmembrane</keyword>
<evidence type="ECO:0000313" key="3">
    <source>
        <dbReference type="Proteomes" id="UP001286313"/>
    </source>
</evidence>
<gene>
    <name evidence="2" type="ORF">Pcinc_033060</name>
</gene>
<protein>
    <recommendedName>
        <fullName evidence="4">Transmembrane protein 69</fullName>
    </recommendedName>
</protein>
<feature type="transmembrane region" description="Helical" evidence="1">
    <location>
        <begin position="240"/>
        <end position="263"/>
    </location>
</feature>
<dbReference type="PANTHER" id="PTHR15887:SF1">
    <property type="entry name" value="TRANSMEMBRANE PROTEIN 69"/>
    <property type="match status" value="1"/>
</dbReference>
<dbReference type="EMBL" id="JAWQEG010004601">
    <property type="protein sequence ID" value="KAK3860931.1"/>
    <property type="molecule type" value="Genomic_DNA"/>
</dbReference>